<reference evidence="2 3" key="1">
    <citation type="submission" date="2009-12" db="EMBL/GenBank/DDBJ databases">
        <title>Genome Sequence of Prevotella buccalis ATCC 35310.</title>
        <authorList>
            <person name="Durkin A.S."/>
            <person name="Madupu R."/>
            <person name="Torralba M."/>
            <person name="Methe B."/>
            <person name="Sutton G."/>
            <person name="Strausberg R.L."/>
            <person name="Nelson K.E."/>
        </authorList>
    </citation>
    <scope>NUCLEOTIDE SEQUENCE [LARGE SCALE GENOMIC DNA]</scope>
    <source>
        <strain evidence="2 3">ATCC 35310</strain>
    </source>
</reference>
<comment type="caution">
    <text evidence="2">The sequence shown here is derived from an EMBL/GenBank/DDBJ whole genome shotgun (WGS) entry which is preliminary data.</text>
</comment>
<organism evidence="2 3">
    <name type="scientific">Hoylesella buccalis ATCC 35310</name>
    <dbReference type="NCBI Taxonomy" id="679190"/>
    <lineage>
        <taxon>Bacteria</taxon>
        <taxon>Pseudomonadati</taxon>
        <taxon>Bacteroidota</taxon>
        <taxon>Bacteroidia</taxon>
        <taxon>Bacteroidales</taxon>
        <taxon>Prevotellaceae</taxon>
        <taxon>Hoylesella</taxon>
    </lineage>
</organism>
<keyword evidence="1" id="KW-0812">Transmembrane</keyword>
<keyword evidence="1" id="KW-1133">Transmembrane helix</keyword>
<dbReference type="AlphaFoldDB" id="D1W4N0"/>
<evidence type="ECO:0000313" key="3">
    <source>
        <dbReference type="Proteomes" id="UP000005283"/>
    </source>
</evidence>
<dbReference type="Proteomes" id="UP000005283">
    <property type="component" value="Unassembled WGS sequence"/>
</dbReference>
<proteinExistence type="predicted"/>
<feature type="transmembrane region" description="Helical" evidence="1">
    <location>
        <begin position="13"/>
        <end position="36"/>
    </location>
</feature>
<evidence type="ECO:0000313" key="2">
    <source>
        <dbReference type="EMBL" id="EFA92677.1"/>
    </source>
</evidence>
<sequence>MLLVLSIWLRRKITLPVLVMTFFLTNTLSNFAYFSATLRIFQIMKIWSKNVLF</sequence>
<evidence type="ECO:0000256" key="1">
    <source>
        <dbReference type="SAM" id="Phobius"/>
    </source>
</evidence>
<name>D1W4N0_9BACT</name>
<keyword evidence="3" id="KW-1185">Reference proteome</keyword>
<keyword evidence="1" id="KW-0472">Membrane</keyword>
<accession>D1W4N0</accession>
<gene>
    <name evidence="2" type="ORF">HMPREF0650_1426</name>
</gene>
<dbReference type="EMBL" id="ADEG01000039">
    <property type="protein sequence ID" value="EFA92677.1"/>
    <property type="molecule type" value="Genomic_DNA"/>
</dbReference>
<protein>
    <submittedName>
        <fullName evidence="2">Uncharacterized protein</fullName>
    </submittedName>
</protein>